<feature type="region of interest" description="Disordered" evidence="1">
    <location>
        <begin position="388"/>
        <end position="495"/>
    </location>
</feature>
<dbReference type="InterPro" id="IPR018571">
    <property type="entry name" value="Membrane_anchor_Opy2_N"/>
</dbReference>
<feature type="compositionally biased region" description="Low complexity" evidence="1">
    <location>
        <begin position="345"/>
        <end position="365"/>
    </location>
</feature>
<feature type="transmembrane region" description="Helical" evidence="2">
    <location>
        <begin position="76"/>
        <end position="98"/>
    </location>
</feature>
<keyword evidence="2" id="KW-1133">Transmembrane helix</keyword>
<keyword evidence="2" id="KW-0812">Transmembrane</keyword>
<dbReference type="Proteomes" id="UP000700596">
    <property type="component" value="Unassembled WGS sequence"/>
</dbReference>
<evidence type="ECO:0000313" key="4">
    <source>
        <dbReference type="EMBL" id="KAH7130154.1"/>
    </source>
</evidence>
<dbReference type="Pfam" id="PF09463">
    <property type="entry name" value="Opy2"/>
    <property type="match status" value="1"/>
</dbReference>
<feature type="compositionally biased region" description="Polar residues" evidence="1">
    <location>
        <begin position="308"/>
        <end position="322"/>
    </location>
</feature>
<accession>A0A9P9E3T3</accession>
<sequence>MASFTRRDADNVLRNIFKRCVECEKQAPGCDSLKCNANQICVITPKTCDTCAFASCMDNDLDPIASTAPPPKGPNVGAIAGGVIGGVAFIAILTFVIWKFCLKGRRRAYDEGDWQEVDMAEQEKMDNDFVSRRSTRASTHTVASMASSVLTRASNIIQIAYIPGVTNRSGPGSPDLLVPPVPPIPAMSPSSALSSPYAASEQHFFLPDFRDSMASDSTDARSSYARTSIAPSLARGSVASTMYRQNAIVSPLPAQTIVRGKAAVVSVKSSGSSSPAETPGMNTPPVPQIDPKHTAQPVRIQMPRMLSASSLSPNNSIRSTATLGPVRALNITKKKPSFENTPPRSAGTDTLSSATDSSATSTLNTSLASRPLTGISVASSDDGVAHARARRAAAADADSDSDSDDDDHSRARRSLMRDSQITDISDTPSSIQSPFADPSAMEPSSRPDMLQRHTSSSSGLRAPMTPIAEESSKRGSTASKRTQSPFSDVNRSDLN</sequence>
<feature type="compositionally biased region" description="Polar residues" evidence="1">
    <location>
        <begin position="417"/>
        <end position="433"/>
    </location>
</feature>
<protein>
    <recommendedName>
        <fullName evidence="3">Membrane anchor Opy2 N-terminal domain-containing protein</fullName>
    </recommendedName>
</protein>
<name>A0A9P9E3T3_9PLEO</name>
<evidence type="ECO:0000313" key="5">
    <source>
        <dbReference type="Proteomes" id="UP000700596"/>
    </source>
</evidence>
<feature type="domain" description="Membrane anchor Opy2 N-terminal" evidence="3">
    <location>
        <begin position="20"/>
        <end position="56"/>
    </location>
</feature>
<dbReference type="AlphaFoldDB" id="A0A9P9E3T3"/>
<evidence type="ECO:0000256" key="1">
    <source>
        <dbReference type="SAM" id="MobiDB-lite"/>
    </source>
</evidence>
<feature type="compositionally biased region" description="Polar residues" evidence="1">
    <location>
        <begin position="474"/>
        <end position="489"/>
    </location>
</feature>
<reference evidence="4" key="1">
    <citation type="journal article" date="2021" name="Nat. Commun.">
        <title>Genetic determinants of endophytism in the Arabidopsis root mycobiome.</title>
        <authorList>
            <person name="Mesny F."/>
            <person name="Miyauchi S."/>
            <person name="Thiergart T."/>
            <person name="Pickel B."/>
            <person name="Atanasova L."/>
            <person name="Karlsson M."/>
            <person name="Huettel B."/>
            <person name="Barry K.W."/>
            <person name="Haridas S."/>
            <person name="Chen C."/>
            <person name="Bauer D."/>
            <person name="Andreopoulos W."/>
            <person name="Pangilinan J."/>
            <person name="LaButti K."/>
            <person name="Riley R."/>
            <person name="Lipzen A."/>
            <person name="Clum A."/>
            <person name="Drula E."/>
            <person name="Henrissat B."/>
            <person name="Kohler A."/>
            <person name="Grigoriev I.V."/>
            <person name="Martin F.M."/>
            <person name="Hacquard S."/>
        </authorList>
    </citation>
    <scope>NUCLEOTIDE SEQUENCE</scope>
    <source>
        <strain evidence="4">MPI-CAGE-CH-0243</strain>
    </source>
</reference>
<organism evidence="4 5">
    <name type="scientific">Dendryphion nanum</name>
    <dbReference type="NCBI Taxonomy" id="256645"/>
    <lineage>
        <taxon>Eukaryota</taxon>
        <taxon>Fungi</taxon>
        <taxon>Dikarya</taxon>
        <taxon>Ascomycota</taxon>
        <taxon>Pezizomycotina</taxon>
        <taxon>Dothideomycetes</taxon>
        <taxon>Pleosporomycetidae</taxon>
        <taxon>Pleosporales</taxon>
        <taxon>Torulaceae</taxon>
        <taxon>Dendryphion</taxon>
    </lineage>
</organism>
<keyword evidence="5" id="KW-1185">Reference proteome</keyword>
<feature type="region of interest" description="Disordered" evidence="1">
    <location>
        <begin position="308"/>
        <end position="365"/>
    </location>
</feature>
<dbReference type="EMBL" id="JAGMWT010000004">
    <property type="protein sequence ID" value="KAH7130154.1"/>
    <property type="molecule type" value="Genomic_DNA"/>
</dbReference>
<evidence type="ECO:0000256" key="2">
    <source>
        <dbReference type="SAM" id="Phobius"/>
    </source>
</evidence>
<feature type="compositionally biased region" description="Acidic residues" evidence="1">
    <location>
        <begin position="397"/>
        <end position="406"/>
    </location>
</feature>
<dbReference type="OrthoDB" id="2402916at2759"/>
<feature type="region of interest" description="Disordered" evidence="1">
    <location>
        <begin position="269"/>
        <end position="292"/>
    </location>
</feature>
<proteinExistence type="predicted"/>
<gene>
    <name evidence="4" type="ORF">B0J11DRAFT_245545</name>
</gene>
<comment type="caution">
    <text evidence="4">The sequence shown here is derived from an EMBL/GenBank/DDBJ whole genome shotgun (WGS) entry which is preliminary data.</text>
</comment>
<evidence type="ECO:0000259" key="3">
    <source>
        <dbReference type="Pfam" id="PF09463"/>
    </source>
</evidence>
<keyword evidence="2" id="KW-0472">Membrane</keyword>
<dbReference type="Gene3D" id="1.20.5.100">
    <property type="entry name" value="Cytochrome c1, transmembrane anchor, C-terminal"/>
    <property type="match status" value="1"/>
</dbReference>